<dbReference type="Proteomes" id="UP000579250">
    <property type="component" value="Unassembled WGS sequence"/>
</dbReference>
<evidence type="ECO:0000256" key="1">
    <source>
        <dbReference type="SAM" id="MobiDB-lite"/>
    </source>
</evidence>
<sequence>MFTAEEERFSQVKGAPGAFPAAAIEFHLAAAGISVDDIDTVAIGYDPAFRTDRLNAQVGRIRGRLGRVTVSGYIGETVIAESTTREPRSATARRASRYSATTPDG</sequence>
<dbReference type="Gene3D" id="3.30.420.40">
    <property type="match status" value="1"/>
</dbReference>
<accession>A0A846Z6N7</accession>
<name>A0A846Z6N7_9ACTN</name>
<comment type="caution">
    <text evidence="2">The sequence shown here is derived from an EMBL/GenBank/DDBJ whole genome shotgun (WGS) entry which is preliminary data.</text>
</comment>
<keyword evidence="3" id="KW-1185">Reference proteome</keyword>
<dbReference type="AlphaFoldDB" id="A0A846Z6N7"/>
<organism evidence="2 3">
    <name type="scientific">Actinomadura latina</name>
    <dbReference type="NCBI Taxonomy" id="163603"/>
    <lineage>
        <taxon>Bacteria</taxon>
        <taxon>Bacillati</taxon>
        <taxon>Actinomycetota</taxon>
        <taxon>Actinomycetes</taxon>
        <taxon>Streptosporangiales</taxon>
        <taxon>Thermomonosporaceae</taxon>
        <taxon>Actinomadura</taxon>
    </lineage>
</organism>
<feature type="compositionally biased region" description="Low complexity" evidence="1">
    <location>
        <begin position="89"/>
        <end position="105"/>
    </location>
</feature>
<evidence type="ECO:0000313" key="3">
    <source>
        <dbReference type="Proteomes" id="UP000579250"/>
    </source>
</evidence>
<proteinExistence type="predicted"/>
<protein>
    <submittedName>
        <fullName evidence="2">Uncharacterized protein</fullName>
    </submittedName>
</protein>
<feature type="region of interest" description="Disordered" evidence="1">
    <location>
        <begin position="82"/>
        <end position="105"/>
    </location>
</feature>
<evidence type="ECO:0000313" key="2">
    <source>
        <dbReference type="EMBL" id="NKZ09100.1"/>
    </source>
</evidence>
<reference evidence="2 3" key="1">
    <citation type="submission" date="2020-04" db="EMBL/GenBank/DDBJ databases">
        <title>MicrobeNet Type strains.</title>
        <authorList>
            <person name="Nicholson A.C."/>
        </authorList>
    </citation>
    <scope>NUCLEOTIDE SEQUENCE [LARGE SCALE GENOMIC DNA]</scope>
    <source>
        <strain evidence="2 3">ATCC BAA-277</strain>
    </source>
</reference>
<dbReference type="EMBL" id="JAAXPI010000121">
    <property type="protein sequence ID" value="NKZ09100.1"/>
    <property type="molecule type" value="Genomic_DNA"/>
</dbReference>
<gene>
    <name evidence="2" type="ORF">HGB48_35965</name>
</gene>